<dbReference type="InterPro" id="IPR032774">
    <property type="entry name" value="WG_beta_rep"/>
</dbReference>
<dbReference type="Gene3D" id="3.30.565.40">
    <property type="entry name" value="Fervidobacterium nodosum Rt17-B1 like"/>
    <property type="match status" value="1"/>
</dbReference>
<sequence>MNLKNSKIEKFFSILLPLEAEIITYLKQSVRLGDLDGDGRLEAVVAYKFMGKQYLGVFKKRGYNWYNLGHIPGKSQDIYDFYLEDYTGDGRKDIFVKWKLDDTWCELNVWTWSNGTLIKIVKERKPLNSLRKKIELYPVSRRELEGVKYGYIDSSGKLIIPIKFDNAEGFQENGLAIIRIGDKEGIIDENGNYVIQPKYSYINGFKEGRAIVAEDQKNKVINESGKELFENGTYIGEFSNGRAPFAIVPQDGLWRYGYINLQGKVVVPPQFLSAESFNNGKALVKLGDKRYANIDLKGNVLNTFPYELVGDMNEGMLFFKEKLDGKFGLIDESGNVIVAPKYETVESFRNGTAIVGEGEDGIIKVGVIDKRGNYVIDPKYHDIQFLGEDRLAVGTPIIGEAAYLPSKYAISDSKGNVLTDVIYYGVSEYKNTLASAYDDKHTYFIDKQGKRVDSLPKVEGSGTLTMLDNIIRANVDSRISYYDKSGKLIWSQNTEVPLENGYVVKEKKYKPNRNYIVYYPQLGGVKDKNKEKMINEKLAQLSQLKEVGSGELEYSYTGDFNITLFKKDLLVLELLGYNYPLGAAHGMPSRVFTHINLKNGSFYDLKDLFKKNSDYVKRLSDIIQKQIDEKGEKLGVWKDQYKGIKADQPFYVTEDALHIYFEPYEIAPYASGFVTFDIPFAEIMDIVDTKGGFWKAFH</sequence>
<proteinExistence type="predicted"/>
<feature type="domain" description="DUF3298" evidence="1">
    <location>
        <begin position="606"/>
        <end position="680"/>
    </location>
</feature>
<gene>
    <name evidence="2" type="ORF">I6U51_05410</name>
</gene>
<dbReference type="Proteomes" id="UP000622687">
    <property type="component" value="Unassembled WGS sequence"/>
</dbReference>
<dbReference type="InterPro" id="IPR037126">
    <property type="entry name" value="PdaC/RsiV-like_sf"/>
</dbReference>
<dbReference type="SUPFAM" id="SSF69318">
    <property type="entry name" value="Integrin alpha N-terminal domain"/>
    <property type="match status" value="1"/>
</dbReference>
<protein>
    <submittedName>
        <fullName evidence="2">WG repeat-containing protein</fullName>
    </submittedName>
</protein>
<dbReference type="InterPro" id="IPR021729">
    <property type="entry name" value="DUF3298"/>
</dbReference>
<dbReference type="PANTHER" id="PTHR37841:SF1">
    <property type="entry name" value="DUF3298 DOMAIN-CONTAINING PROTEIN"/>
    <property type="match status" value="1"/>
</dbReference>
<accession>A0A934M2P0</accession>
<name>A0A934M2P0_9CLOT</name>
<reference evidence="2" key="1">
    <citation type="submission" date="2020-12" db="EMBL/GenBank/DDBJ databases">
        <title>Clostridium thailandense sp. nov., a novel acetogenic bacterium isolated from peat land soil in Thailand.</title>
        <authorList>
            <person name="Chaikitkaew S."/>
            <person name="Birkeland N.K."/>
        </authorList>
    </citation>
    <scope>NUCLEOTIDE SEQUENCE</scope>
    <source>
        <strain evidence="2">DSM 17425</strain>
    </source>
</reference>
<evidence type="ECO:0000313" key="3">
    <source>
        <dbReference type="Proteomes" id="UP000622687"/>
    </source>
</evidence>
<evidence type="ECO:0000259" key="1">
    <source>
        <dbReference type="Pfam" id="PF11738"/>
    </source>
</evidence>
<dbReference type="Gene3D" id="3.90.640.20">
    <property type="entry name" value="Heat-shock cognate protein, ATPase"/>
    <property type="match status" value="1"/>
</dbReference>
<dbReference type="AlphaFoldDB" id="A0A934M2P0"/>
<dbReference type="RefSeq" id="WP_211141626.1">
    <property type="nucleotide sequence ID" value="NZ_JAEEGB010000005.1"/>
</dbReference>
<dbReference type="PANTHER" id="PTHR37841">
    <property type="entry name" value="GLR2918 PROTEIN"/>
    <property type="match status" value="1"/>
</dbReference>
<keyword evidence="3" id="KW-1185">Reference proteome</keyword>
<dbReference type="Pfam" id="PF14903">
    <property type="entry name" value="WG_beta_rep"/>
    <property type="match status" value="5"/>
</dbReference>
<dbReference type="EMBL" id="JAEEGB010000005">
    <property type="protein sequence ID" value="MBI6872145.1"/>
    <property type="molecule type" value="Genomic_DNA"/>
</dbReference>
<evidence type="ECO:0000313" key="2">
    <source>
        <dbReference type="EMBL" id="MBI6872145.1"/>
    </source>
</evidence>
<organism evidence="2 3">
    <name type="scientific">Clostridium aciditolerans</name>
    <dbReference type="NCBI Taxonomy" id="339861"/>
    <lineage>
        <taxon>Bacteria</taxon>
        <taxon>Bacillati</taxon>
        <taxon>Bacillota</taxon>
        <taxon>Clostridia</taxon>
        <taxon>Eubacteriales</taxon>
        <taxon>Clostridiaceae</taxon>
        <taxon>Clostridium</taxon>
    </lineage>
</organism>
<dbReference type="Pfam" id="PF11738">
    <property type="entry name" value="DUF3298"/>
    <property type="match status" value="1"/>
</dbReference>
<dbReference type="InterPro" id="IPR028994">
    <property type="entry name" value="Integrin_alpha_N"/>
</dbReference>
<comment type="caution">
    <text evidence="2">The sequence shown here is derived from an EMBL/GenBank/DDBJ whole genome shotgun (WGS) entry which is preliminary data.</text>
</comment>